<gene>
    <name evidence="2" type="ordered locus">aq_430</name>
</gene>
<dbReference type="InterPro" id="IPR021139">
    <property type="entry name" value="NYN"/>
</dbReference>
<dbReference type="GO" id="GO:0004540">
    <property type="term" value="F:RNA nuclease activity"/>
    <property type="evidence" value="ECO:0007669"/>
    <property type="project" value="InterPro"/>
</dbReference>
<dbReference type="Pfam" id="PF01936">
    <property type="entry name" value="NYN"/>
    <property type="match status" value="1"/>
</dbReference>
<dbReference type="PATRIC" id="fig|224324.8.peg.356"/>
<dbReference type="eggNOG" id="COG1432">
    <property type="taxonomic scope" value="Bacteria"/>
</dbReference>
<sequence length="183" mass="21492">MAEKRTRLRRDKGVVRSRRRGMRRRAAIFVDGTNLYFIQKNFLNAKIDIVKFVNYFKQFYDIYNTFFYLAYKEEDEKQERFFKLLAFSGITVVKKPVKQLKDGSLKGDVDVDIAIDMLLTKDNYDTAILCSGDSDFERLVYVLRNFGKEVICVSTKESSSIELVNACDRYIDLKEILPFIKLE</sequence>
<dbReference type="HOGENOM" id="CLU_092340_3_0_0"/>
<evidence type="ECO:0000313" key="2">
    <source>
        <dbReference type="EMBL" id="AAC06705.1"/>
    </source>
</evidence>
<dbReference type="OrthoDB" id="9794137at2"/>
<dbReference type="EMBL" id="AE000657">
    <property type="protein sequence ID" value="AAC06705.1"/>
    <property type="molecule type" value="Genomic_DNA"/>
</dbReference>
<dbReference type="KEGG" id="aae:aq_430"/>
<dbReference type="EnsemblBacteria" id="AAC06705">
    <property type="protein sequence ID" value="AAC06705"/>
    <property type="gene ID" value="aq_430"/>
</dbReference>
<accession>O66744</accession>
<dbReference type="STRING" id="224324.aq_430"/>
<name>O66744_AQUAE</name>
<organism evidence="2 3">
    <name type="scientific">Aquifex aeolicus (strain VF5)</name>
    <dbReference type="NCBI Taxonomy" id="224324"/>
    <lineage>
        <taxon>Bacteria</taxon>
        <taxon>Pseudomonadati</taxon>
        <taxon>Aquificota</taxon>
        <taxon>Aquificia</taxon>
        <taxon>Aquificales</taxon>
        <taxon>Aquificaceae</taxon>
        <taxon>Aquifex</taxon>
    </lineage>
</organism>
<keyword evidence="3" id="KW-1185">Reference proteome</keyword>
<dbReference type="AlphaFoldDB" id="O66744"/>
<dbReference type="Proteomes" id="UP000000798">
    <property type="component" value="Chromosome"/>
</dbReference>
<dbReference type="InParanoid" id="O66744"/>
<evidence type="ECO:0000259" key="1">
    <source>
        <dbReference type="Pfam" id="PF01936"/>
    </source>
</evidence>
<dbReference type="Gene3D" id="3.40.50.1010">
    <property type="entry name" value="5'-nuclease"/>
    <property type="match status" value="1"/>
</dbReference>
<dbReference type="PANTHER" id="PTHR35458:SF2">
    <property type="entry name" value="SLR0755 PROTEIN"/>
    <property type="match status" value="1"/>
</dbReference>
<evidence type="ECO:0000313" key="3">
    <source>
        <dbReference type="Proteomes" id="UP000000798"/>
    </source>
</evidence>
<dbReference type="InterPro" id="IPR047140">
    <property type="entry name" value="LabA"/>
</dbReference>
<dbReference type="PANTHER" id="PTHR35458">
    <property type="entry name" value="SLR0755 PROTEIN"/>
    <property type="match status" value="1"/>
</dbReference>
<proteinExistence type="predicted"/>
<reference evidence="2 3" key="1">
    <citation type="journal article" date="1998" name="Nature">
        <title>The complete genome of the hyperthermophilic bacterium Aquifex aeolicus.</title>
        <authorList>
            <person name="Deckert G."/>
            <person name="Warren P.V."/>
            <person name="Gaasterland T."/>
            <person name="Young W.G."/>
            <person name="Lenox A.L."/>
            <person name="Graham D.E."/>
            <person name="Overbeek R."/>
            <person name="Snead M.A."/>
            <person name="Keller M."/>
            <person name="Aujay M."/>
            <person name="Huber R."/>
            <person name="Feldman R.A."/>
            <person name="Short J.M."/>
            <person name="Olson G.J."/>
            <person name="Swanson R.V."/>
        </authorList>
    </citation>
    <scope>NUCLEOTIDE SEQUENCE [LARGE SCALE GENOMIC DNA]</scope>
    <source>
        <strain evidence="2 3">VF5</strain>
    </source>
</reference>
<protein>
    <recommendedName>
        <fullName evidence="1">NYN domain-containing protein</fullName>
    </recommendedName>
</protein>
<dbReference type="CDD" id="cd10911">
    <property type="entry name" value="PIN_LabA"/>
    <property type="match status" value="1"/>
</dbReference>
<feature type="domain" description="NYN" evidence="1">
    <location>
        <begin position="25"/>
        <end position="173"/>
    </location>
</feature>
<dbReference type="PIR" id="D70339">
    <property type="entry name" value="D70339"/>
</dbReference>